<evidence type="ECO:0000313" key="1">
    <source>
        <dbReference type="EMBL" id="GBE60612.1"/>
    </source>
</evidence>
<organism evidence="1 2">
    <name type="scientific">Babesia ovata</name>
    <dbReference type="NCBI Taxonomy" id="189622"/>
    <lineage>
        <taxon>Eukaryota</taxon>
        <taxon>Sar</taxon>
        <taxon>Alveolata</taxon>
        <taxon>Apicomplexa</taxon>
        <taxon>Aconoidasida</taxon>
        <taxon>Piroplasmida</taxon>
        <taxon>Babesiidae</taxon>
        <taxon>Babesia</taxon>
    </lineage>
</organism>
<reference evidence="1 2" key="1">
    <citation type="journal article" date="2017" name="BMC Genomics">
        <title>Whole-genome assembly of Babesia ovata and comparative genomics between closely related pathogens.</title>
        <authorList>
            <person name="Yamagishi J."/>
            <person name="Asada M."/>
            <person name="Hakimi H."/>
            <person name="Tanaka T.Q."/>
            <person name="Sugimoto C."/>
            <person name="Kawazu S."/>
        </authorList>
    </citation>
    <scope>NUCLEOTIDE SEQUENCE [LARGE SCALE GENOMIC DNA]</scope>
    <source>
        <strain evidence="1 2">Miyake</strain>
    </source>
</reference>
<protein>
    <submittedName>
        <fullName evidence="1">60S ribosomal protein, putative</fullName>
    </submittedName>
</protein>
<dbReference type="GeneID" id="39874382"/>
<keyword evidence="2" id="KW-1185">Reference proteome</keyword>
<accession>A0A2H6KCA0</accession>
<dbReference type="InterPro" id="IPR039699">
    <property type="entry name" value="Ribosomal_uL30"/>
</dbReference>
<sequence>MGAKMEDLKDGITKKETLLKGHRFHLRKRSDIAKEIARSKLFGQKSRTKKDANAILSLNVIFKQSKQKSLDVKRTSAICKKNKTHRRHPYKLLLAVRNRRNVQPSISESFLRDMGLSSMGTARFFSNSESSLKSLERVRPFVYYGTPTQRHVRELLNKR</sequence>
<dbReference type="GO" id="GO:0000463">
    <property type="term" value="P:maturation of LSU-rRNA from tricistronic rRNA transcript (SSU-rRNA, 5.8S rRNA, LSU-rRNA)"/>
    <property type="evidence" value="ECO:0007669"/>
    <property type="project" value="TreeGrafter"/>
</dbReference>
<dbReference type="Proteomes" id="UP000236319">
    <property type="component" value="Unassembled WGS sequence"/>
</dbReference>
<keyword evidence="1" id="KW-0689">Ribosomal protein</keyword>
<dbReference type="OrthoDB" id="28644at2759"/>
<evidence type="ECO:0000313" key="2">
    <source>
        <dbReference type="Proteomes" id="UP000236319"/>
    </source>
</evidence>
<dbReference type="AlphaFoldDB" id="A0A2H6KCA0"/>
<gene>
    <name evidence="1" type="ORF">BOVATA_021050</name>
</gene>
<dbReference type="InterPro" id="IPR036919">
    <property type="entry name" value="Ribo_uL30_ferredoxin-like_sf"/>
</dbReference>
<dbReference type="PANTHER" id="PTHR11524:SF16">
    <property type="entry name" value="LARGE RIBOSOMAL SUBUNIT PROTEIN UL30"/>
    <property type="match status" value="1"/>
</dbReference>
<keyword evidence="1" id="KW-0687">Ribonucleoprotein</keyword>
<comment type="caution">
    <text evidence="1">The sequence shown here is derived from an EMBL/GenBank/DDBJ whole genome shotgun (WGS) entry which is preliminary data.</text>
</comment>
<dbReference type="GO" id="GO:0022625">
    <property type="term" value="C:cytosolic large ribosomal subunit"/>
    <property type="evidence" value="ECO:0007669"/>
    <property type="project" value="TreeGrafter"/>
</dbReference>
<dbReference type="GO" id="GO:0003723">
    <property type="term" value="F:RNA binding"/>
    <property type="evidence" value="ECO:0007669"/>
    <property type="project" value="TreeGrafter"/>
</dbReference>
<dbReference type="SUPFAM" id="SSF55129">
    <property type="entry name" value="Ribosomal protein L30p/L7e"/>
    <property type="match status" value="1"/>
</dbReference>
<dbReference type="EMBL" id="BDSA01000002">
    <property type="protein sequence ID" value="GBE60612.1"/>
    <property type="molecule type" value="Genomic_DNA"/>
</dbReference>
<dbReference type="PANTHER" id="PTHR11524">
    <property type="entry name" value="60S RIBOSOMAL PROTEIN L7"/>
    <property type="match status" value="1"/>
</dbReference>
<name>A0A2H6KCA0_9APIC</name>
<dbReference type="VEuPathDB" id="PiroplasmaDB:BOVATA_021050"/>
<dbReference type="RefSeq" id="XP_028866855.1">
    <property type="nucleotide sequence ID" value="XM_029011022.1"/>
</dbReference>
<dbReference type="GO" id="GO:0003735">
    <property type="term" value="F:structural constituent of ribosome"/>
    <property type="evidence" value="ECO:0007669"/>
    <property type="project" value="TreeGrafter"/>
</dbReference>
<proteinExistence type="predicted"/>